<dbReference type="EMBL" id="CP033433">
    <property type="protein sequence ID" value="AYQ75216.1"/>
    <property type="molecule type" value="Genomic_DNA"/>
</dbReference>
<dbReference type="Gene3D" id="3.40.190.10">
    <property type="entry name" value="Periplasmic binding protein-like II"/>
    <property type="match status" value="2"/>
</dbReference>
<accession>A0A3G3K3X4</accession>
<feature type="compositionally biased region" description="Low complexity" evidence="6">
    <location>
        <begin position="31"/>
        <end position="50"/>
    </location>
</feature>
<dbReference type="AlphaFoldDB" id="A0A3G3K3X4"/>
<reference evidence="8 9" key="1">
    <citation type="submission" date="2018-10" db="EMBL/GenBank/DDBJ databases">
        <title>Genome Sequence of Cohnella sp.</title>
        <authorList>
            <person name="Srinivasan S."/>
            <person name="Kim M.K."/>
        </authorList>
    </citation>
    <scope>NUCLEOTIDE SEQUENCE [LARGE SCALE GENOMIC DNA]</scope>
    <source>
        <strain evidence="8 9">18JY8-7</strain>
    </source>
</reference>
<keyword evidence="9" id="KW-1185">Reference proteome</keyword>
<dbReference type="RefSeq" id="WP_123043297.1">
    <property type="nucleotide sequence ID" value="NZ_CP033433.1"/>
</dbReference>
<evidence type="ECO:0000256" key="4">
    <source>
        <dbReference type="ARBA" id="ARBA00023139"/>
    </source>
</evidence>
<evidence type="ECO:0000256" key="3">
    <source>
        <dbReference type="ARBA" id="ARBA00023136"/>
    </source>
</evidence>
<evidence type="ECO:0000313" key="9">
    <source>
        <dbReference type="Proteomes" id="UP000269097"/>
    </source>
</evidence>
<organism evidence="8 9">
    <name type="scientific">Cohnella candidum</name>
    <dbReference type="NCBI Taxonomy" id="2674991"/>
    <lineage>
        <taxon>Bacteria</taxon>
        <taxon>Bacillati</taxon>
        <taxon>Bacillota</taxon>
        <taxon>Bacilli</taxon>
        <taxon>Bacillales</taxon>
        <taxon>Paenibacillaceae</taxon>
        <taxon>Cohnella</taxon>
    </lineage>
</organism>
<dbReference type="KEGG" id="coh:EAV92_23305"/>
<dbReference type="InterPro" id="IPR006059">
    <property type="entry name" value="SBP"/>
</dbReference>
<keyword evidence="3" id="KW-0472">Membrane</keyword>
<evidence type="ECO:0000256" key="7">
    <source>
        <dbReference type="SAM" id="SignalP"/>
    </source>
</evidence>
<dbReference type="Pfam" id="PF13416">
    <property type="entry name" value="SBP_bac_8"/>
    <property type="match status" value="1"/>
</dbReference>
<dbReference type="PANTHER" id="PTHR43649:SF33">
    <property type="entry name" value="POLYGALACTURONAN_RHAMNOGALACTURONAN-BINDING PROTEIN YTCQ"/>
    <property type="match status" value="1"/>
</dbReference>
<dbReference type="PROSITE" id="PS51257">
    <property type="entry name" value="PROKAR_LIPOPROTEIN"/>
    <property type="match status" value="1"/>
</dbReference>
<dbReference type="InterPro" id="IPR050490">
    <property type="entry name" value="Bact_solute-bd_prot1"/>
</dbReference>
<keyword evidence="5" id="KW-0449">Lipoprotein</keyword>
<keyword evidence="2 7" id="KW-0732">Signal</keyword>
<sequence length="558" mass="61720">MHKKVSTLLALVVATALTLSACSGGKNEENSASPSTGASSAGSSASASPSGDGGAASFPLKQKITLKAVSPRPALAPSDFNELEIAKKIEAATNVHIEWETIVDTDYQEKKNLLIASGSLPDFFYGAGFSDAELMKYGKDGTIIPLNDLIDKHMPNLKALFDKRPDLKALVTAPDGNIYSLPSGEELGTGQETIGSNPDFLYINQDWLDKLKLSMPTTIEEYHNVLKAFKTQDPNGNGKADEIPLTFMNAFWTGDIGYLFGAFGMPDKTYQPGNNAYAEHLNVDNGKVSYAAVQPQFKQALAYFHQWFEEGLVDKESLTQDVTQYFAKGKSDPETLGSFLWWDHTDVVADRDKHYPIVPPFKDMVVKFNNGGSGVGRGGSVITKDDKNPELTAQWLDYLYEPHTAAEVRWGPVGVWFDQDASGKLVQKSDLQNPGEFRQKVQLGPSAAGVITGEDFQKVVAPEARAQQRMDDIKNIFVPQMQKEKFPDIFFTEDELKKIEQLKPDIQTFTDSQRAKFLLNGVTDGEWDQYVDKLKKMGLDDLLKIYQDGYDRYMAAQK</sequence>
<feature type="region of interest" description="Disordered" evidence="6">
    <location>
        <begin position="23"/>
        <end position="55"/>
    </location>
</feature>
<keyword evidence="4" id="KW-0564">Palmitate</keyword>
<evidence type="ECO:0000256" key="5">
    <source>
        <dbReference type="ARBA" id="ARBA00023288"/>
    </source>
</evidence>
<name>A0A3G3K3X4_9BACL</name>
<dbReference type="Proteomes" id="UP000269097">
    <property type="component" value="Chromosome"/>
</dbReference>
<proteinExistence type="predicted"/>
<gene>
    <name evidence="8" type="ORF">EAV92_23305</name>
</gene>
<evidence type="ECO:0000313" key="8">
    <source>
        <dbReference type="EMBL" id="AYQ75216.1"/>
    </source>
</evidence>
<feature type="signal peptide" evidence="7">
    <location>
        <begin position="1"/>
        <end position="21"/>
    </location>
</feature>
<evidence type="ECO:0000256" key="2">
    <source>
        <dbReference type="ARBA" id="ARBA00022729"/>
    </source>
</evidence>
<evidence type="ECO:0000256" key="1">
    <source>
        <dbReference type="ARBA" id="ARBA00022475"/>
    </source>
</evidence>
<keyword evidence="1" id="KW-1003">Cell membrane</keyword>
<dbReference type="PANTHER" id="PTHR43649">
    <property type="entry name" value="ARABINOSE-BINDING PROTEIN-RELATED"/>
    <property type="match status" value="1"/>
</dbReference>
<dbReference type="SUPFAM" id="SSF53850">
    <property type="entry name" value="Periplasmic binding protein-like II"/>
    <property type="match status" value="1"/>
</dbReference>
<protein>
    <submittedName>
        <fullName evidence="8">Extracellular solute-binding protein</fullName>
    </submittedName>
</protein>
<feature type="chain" id="PRO_5039310824" evidence="7">
    <location>
        <begin position="22"/>
        <end position="558"/>
    </location>
</feature>
<evidence type="ECO:0000256" key="6">
    <source>
        <dbReference type="SAM" id="MobiDB-lite"/>
    </source>
</evidence>